<dbReference type="InterPro" id="IPR036286">
    <property type="entry name" value="LexA/Signal_pep-like_sf"/>
</dbReference>
<reference evidence="2" key="1">
    <citation type="submission" date="2022-10" db="EMBL/GenBank/DDBJ databases">
        <title>Description of microaerobic benzene degrading bacteria.</title>
        <authorList>
            <person name="Bedics A."/>
            <person name="Tancsics A."/>
            <person name="Banerjee S."/>
        </authorList>
    </citation>
    <scope>NUCLEOTIDE SEQUENCE</scope>
    <source>
        <strain evidence="2">D2M1</strain>
    </source>
</reference>
<accession>A0ABT5S436</accession>
<dbReference type="EMBL" id="JAPCKI010000030">
    <property type="protein sequence ID" value="MDD2180702.1"/>
    <property type="molecule type" value="Genomic_DNA"/>
</dbReference>
<gene>
    <name evidence="2" type="ORF">OIN59_24995</name>
</gene>
<sequence length="170" mass="17892">MNRRMALACMSIGVAALCAPAVVQLPARLVYNPSDSVPRGWYRIGSPDSLHVGGVVLVRIPAGVAALAAQRGYLPAGVPLLKRIGAVSPQLVCVGAGLVRIDGVVVAAVLAQDGAYRRLKPWAQCRTLAVEEVFLLSNVHPASFDSRYFGPVDASAVIGSAHPLWTWSTP</sequence>
<dbReference type="RefSeq" id="WP_274114868.1">
    <property type="nucleotide sequence ID" value="NZ_JAPCKI010000030.1"/>
</dbReference>
<dbReference type="Gene3D" id="2.10.109.10">
    <property type="entry name" value="Umud Fragment, subunit A"/>
    <property type="match status" value="1"/>
</dbReference>
<proteinExistence type="predicted"/>
<organism evidence="2 3">
    <name type="scientific">Acidovorax benzenivorans</name>
    <dbReference type="NCBI Taxonomy" id="2987520"/>
    <lineage>
        <taxon>Bacteria</taxon>
        <taxon>Pseudomonadati</taxon>
        <taxon>Pseudomonadota</taxon>
        <taxon>Betaproteobacteria</taxon>
        <taxon>Burkholderiales</taxon>
        <taxon>Comamonadaceae</taxon>
        <taxon>Acidovorax</taxon>
    </lineage>
</organism>
<dbReference type="InterPro" id="IPR019533">
    <property type="entry name" value="Peptidase_S26"/>
</dbReference>
<dbReference type="SUPFAM" id="SSF51306">
    <property type="entry name" value="LexA/Signal peptidase"/>
    <property type="match status" value="1"/>
</dbReference>
<name>A0ABT5S436_9BURK</name>
<protein>
    <submittedName>
        <fullName evidence="2">S26 family signal peptidase</fullName>
    </submittedName>
</protein>
<keyword evidence="3" id="KW-1185">Reference proteome</keyword>
<evidence type="ECO:0000313" key="2">
    <source>
        <dbReference type="EMBL" id="MDD2180702.1"/>
    </source>
</evidence>
<dbReference type="Pfam" id="PF10502">
    <property type="entry name" value="Peptidase_S26"/>
    <property type="match status" value="1"/>
</dbReference>
<feature type="domain" description="Peptidase S26" evidence="1">
    <location>
        <begin position="6"/>
        <end position="165"/>
    </location>
</feature>
<evidence type="ECO:0000313" key="3">
    <source>
        <dbReference type="Proteomes" id="UP001148932"/>
    </source>
</evidence>
<dbReference type="Proteomes" id="UP001148932">
    <property type="component" value="Unassembled WGS sequence"/>
</dbReference>
<evidence type="ECO:0000259" key="1">
    <source>
        <dbReference type="Pfam" id="PF10502"/>
    </source>
</evidence>
<comment type="caution">
    <text evidence="2">The sequence shown here is derived from an EMBL/GenBank/DDBJ whole genome shotgun (WGS) entry which is preliminary data.</text>
</comment>